<dbReference type="Proteomes" id="UP000285655">
    <property type="component" value="Unassembled WGS sequence"/>
</dbReference>
<dbReference type="PANTHER" id="PTHR43278:SF2">
    <property type="entry name" value="IRON-SULFUR FLAVOPROTEIN"/>
    <property type="match status" value="1"/>
</dbReference>
<dbReference type="InterPro" id="IPR051796">
    <property type="entry name" value="ISF_SsuE-like"/>
</dbReference>
<accession>A0A419DA57</accession>
<protein>
    <submittedName>
        <fullName evidence="4">Flavodoxin family protein</fullName>
    </submittedName>
</protein>
<dbReference type="GO" id="GO:0016491">
    <property type="term" value="F:oxidoreductase activity"/>
    <property type="evidence" value="ECO:0007669"/>
    <property type="project" value="InterPro"/>
</dbReference>
<dbReference type="SUPFAM" id="SSF52218">
    <property type="entry name" value="Flavoproteins"/>
    <property type="match status" value="1"/>
</dbReference>
<dbReference type="AlphaFoldDB" id="A0A419DA57"/>
<proteinExistence type="predicted"/>
<gene>
    <name evidence="4" type="ORF">C4544_06465</name>
</gene>
<dbReference type="InterPro" id="IPR029039">
    <property type="entry name" value="Flavoprotein-like_sf"/>
</dbReference>
<evidence type="ECO:0000256" key="1">
    <source>
        <dbReference type="ARBA" id="ARBA00022630"/>
    </source>
</evidence>
<evidence type="ECO:0000313" key="4">
    <source>
        <dbReference type="EMBL" id="RJO59984.1"/>
    </source>
</evidence>
<keyword evidence="2" id="KW-0288">FMN</keyword>
<evidence type="ECO:0000259" key="3">
    <source>
        <dbReference type="Pfam" id="PF03358"/>
    </source>
</evidence>
<evidence type="ECO:0000256" key="2">
    <source>
        <dbReference type="ARBA" id="ARBA00022643"/>
    </source>
</evidence>
<dbReference type="Pfam" id="PF03358">
    <property type="entry name" value="FMN_red"/>
    <property type="match status" value="1"/>
</dbReference>
<evidence type="ECO:0000313" key="5">
    <source>
        <dbReference type="Proteomes" id="UP000285655"/>
    </source>
</evidence>
<feature type="domain" description="NADPH-dependent FMN reductase-like" evidence="3">
    <location>
        <begin position="3"/>
        <end position="117"/>
    </location>
</feature>
<sequence length="190" mass="21697">MAKIIGISGSPRKENSYYMVETVLKATEKPFDLFHLKELSIEPCNGCMSCMENFKCQQKDDMEKIIQKIENSQIIVFGSPTYFSNVSGLMKNFMDRCCPFYFSQKLRGKKAIILSVGNLKEELEFDEKGNCKWHKEEIECVEGCQKAIERFCGLLGIEIIGSVYALHSEPEKKEKELIQLGQKIGDLVKC</sequence>
<organism evidence="4 5">
    <name type="scientific">candidate division WS5 bacterium</name>
    <dbReference type="NCBI Taxonomy" id="2093353"/>
    <lineage>
        <taxon>Bacteria</taxon>
        <taxon>candidate division WS5</taxon>
    </lineage>
</organism>
<reference evidence="4 5" key="1">
    <citation type="journal article" date="2017" name="ISME J.">
        <title>Energy and carbon metabolisms in a deep terrestrial subsurface fluid microbial community.</title>
        <authorList>
            <person name="Momper L."/>
            <person name="Jungbluth S.P."/>
            <person name="Lee M.D."/>
            <person name="Amend J.P."/>
        </authorList>
    </citation>
    <scope>NUCLEOTIDE SEQUENCE [LARGE SCALE GENOMIC DNA]</scope>
    <source>
        <strain evidence="4">SURF_29</strain>
    </source>
</reference>
<dbReference type="InterPro" id="IPR005025">
    <property type="entry name" value="FMN_Rdtase-like_dom"/>
</dbReference>
<dbReference type="EMBL" id="QZJW01000055">
    <property type="protein sequence ID" value="RJO59984.1"/>
    <property type="molecule type" value="Genomic_DNA"/>
</dbReference>
<dbReference type="PANTHER" id="PTHR43278">
    <property type="entry name" value="NAD(P)H-DEPENDENT FMN-CONTAINING OXIDOREDUCTASE YWQN-RELATED"/>
    <property type="match status" value="1"/>
</dbReference>
<dbReference type="Gene3D" id="3.40.50.360">
    <property type="match status" value="1"/>
</dbReference>
<keyword evidence="1" id="KW-0285">Flavoprotein</keyword>
<name>A0A419DA57_9BACT</name>
<comment type="caution">
    <text evidence="4">The sequence shown here is derived from an EMBL/GenBank/DDBJ whole genome shotgun (WGS) entry which is preliminary data.</text>
</comment>